<reference evidence="13 14" key="1">
    <citation type="submission" date="2022-04" db="EMBL/GenBank/DDBJ databases">
        <title>Genome sequence of C. roseum typestrain.</title>
        <authorList>
            <person name="Poehlein A."/>
            <person name="Schoch T."/>
            <person name="Duerre P."/>
            <person name="Daniel R."/>
        </authorList>
    </citation>
    <scope>NUCLEOTIDE SEQUENCE [LARGE SCALE GENOMIC DNA]</scope>
    <source>
        <strain evidence="13 14">DSM 7320</strain>
    </source>
</reference>
<evidence type="ECO:0000256" key="6">
    <source>
        <dbReference type="ARBA" id="ARBA00022989"/>
    </source>
</evidence>
<feature type="transmembrane region" description="Helical" evidence="9">
    <location>
        <begin position="296"/>
        <end position="317"/>
    </location>
</feature>
<dbReference type="InterPro" id="IPR048634">
    <property type="entry name" value="SecD_SecF_C"/>
</dbReference>
<evidence type="ECO:0000256" key="3">
    <source>
        <dbReference type="ARBA" id="ARBA00022475"/>
    </source>
</evidence>
<dbReference type="Proteomes" id="UP000190951">
    <property type="component" value="Chromosome"/>
</dbReference>
<dbReference type="GO" id="GO:0065002">
    <property type="term" value="P:intracellular protein transmembrane transport"/>
    <property type="evidence" value="ECO:0007669"/>
    <property type="project" value="UniProtKB-UniRule"/>
</dbReference>
<feature type="transmembrane region" description="Helical" evidence="9">
    <location>
        <begin position="247"/>
        <end position="265"/>
    </location>
</feature>
<comment type="subcellular location">
    <subcellularLocation>
        <location evidence="1 9">Cell membrane</location>
        <topology evidence="1 9">Multi-pass membrane protein</topology>
    </subcellularLocation>
</comment>
<evidence type="ECO:0000313" key="13">
    <source>
        <dbReference type="EMBL" id="URZ12173.1"/>
    </source>
</evidence>
<comment type="subunit">
    <text evidence="9">Forms a complex with SecF. Part of the essential Sec protein translocation apparatus which comprises SecA, SecYEG and auxiliary proteins SecDF. Other proteins may also be involved.</text>
</comment>
<keyword evidence="8 9" id="KW-0472">Membrane</keyword>
<feature type="domain" description="SecDF P1 head subdomain" evidence="12">
    <location>
        <begin position="126"/>
        <end position="224"/>
    </location>
</feature>
<evidence type="ECO:0000256" key="5">
    <source>
        <dbReference type="ARBA" id="ARBA00022927"/>
    </source>
</evidence>
<dbReference type="RefSeq" id="WP_077832006.1">
    <property type="nucleotide sequence ID" value="NZ_CP096983.1"/>
</dbReference>
<feature type="domain" description="Protein export membrane protein SecD/SecF C-terminal" evidence="10">
    <location>
        <begin position="226"/>
        <end position="396"/>
    </location>
</feature>
<dbReference type="HAMAP" id="MF_01463_B">
    <property type="entry name" value="SecD_B"/>
    <property type="match status" value="1"/>
</dbReference>
<dbReference type="KEGG" id="crw:CROST_028900"/>
<dbReference type="Pfam" id="PF21760">
    <property type="entry name" value="SecD_1st"/>
    <property type="match status" value="1"/>
</dbReference>
<dbReference type="InterPro" id="IPR054384">
    <property type="entry name" value="SecDF_P1_head"/>
</dbReference>
<keyword evidence="6 9" id="KW-1133">Transmembrane helix</keyword>
<dbReference type="PANTHER" id="PTHR30081:SF1">
    <property type="entry name" value="PROTEIN TRANSLOCASE SUBUNIT SECD"/>
    <property type="match status" value="1"/>
</dbReference>
<comment type="caution">
    <text evidence="9">Lacks conserved residue(s) required for the propagation of feature annotation.</text>
</comment>
<dbReference type="EMBL" id="CP096983">
    <property type="protein sequence ID" value="URZ12173.1"/>
    <property type="molecule type" value="Genomic_DNA"/>
</dbReference>
<keyword evidence="4 9" id="KW-0812">Transmembrane</keyword>
<protein>
    <recommendedName>
        <fullName evidence="9">Protein translocase subunit SecD</fullName>
    </recommendedName>
</protein>
<name>A0A1S8L778_9CLOT</name>
<gene>
    <name evidence="13" type="primary">secDF</name>
    <name evidence="9" type="synonym">secD</name>
    <name evidence="13" type="ORF">CROST_028900</name>
</gene>
<keyword evidence="14" id="KW-1185">Reference proteome</keyword>
<evidence type="ECO:0000259" key="11">
    <source>
        <dbReference type="Pfam" id="PF21760"/>
    </source>
</evidence>
<dbReference type="InterPro" id="IPR055344">
    <property type="entry name" value="SecD_SecF_C_bact"/>
</dbReference>
<dbReference type="FunFam" id="1.20.1640.10:FF:000004">
    <property type="entry name" value="Protein translocase subunit SecD"/>
    <property type="match status" value="1"/>
</dbReference>
<evidence type="ECO:0000256" key="1">
    <source>
        <dbReference type="ARBA" id="ARBA00004651"/>
    </source>
</evidence>
<dbReference type="InterPro" id="IPR005791">
    <property type="entry name" value="SecD"/>
</dbReference>
<keyword evidence="5 9" id="KW-0653">Protein transport</keyword>
<comment type="function">
    <text evidence="9">Part of the Sec protein translocase complex. Interacts with the SecYEG preprotein conducting channel. SecDF uses the proton motive force (PMF) to complete protein translocation after the ATP-dependent function of SecA.</text>
</comment>
<keyword evidence="7 9" id="KW-0811">Translocation</keyword>
<evidence type="ECO:0000256" key="4">
    <source>
        <dbReference type="ARBA" id="ARBA00022692"/>
    </source>
</evidence>
<dbReference type="GO" id="GO:0043952">
    <property type="term" value="P:protein transport by the Sec complex"/>
    <property type="evidence" value="ECO:0007669"/>
    <property type="project" value="UniProtKB-UniRule"/>
</dbReference>
<keyword evidence="3 9" id="KW-1003">Cell membrane</keyword>
<accession>A0A1S8L778</accession>
<evidence type="ECO:0000313" key="14">
    <source>
        <dbReference type="Proteomes" id="UP000190951"/>
    </source>
</evidence>
<dbReference type="STRING" id="84029.CROST_19300"/>
<dbReference type="InterPro" id="IPR048631">
    <property type="entry name" value="SecD_1st"/>
</dbReference>
<evidence type="ECO:0000256" key="8">
    <source>
        <dbReference type="ARBA" id="ARBA00023136"/>
    </source>
</evidence>
<keyword evidence="2 9" id="KW-0813">Transport</keyword>
<dbReference type="GO" id="GO:0005886">
    <property type="term" value="C:plasma membrane"/>
    <property type="evidence" value="ECO:0007669"/>
    <property type="project" value="UniProtKB-SubCell"/>
</dbReference>
<dbReference type="GO" id="GO:0015450">
    <property type="term" value="F:protein-transporting ATPase activity"/>
    <property type="evidence" value="ECO:0007669"/>
    <property type="project" value="InterPro"/>
</dbReference>
<evidence type="ECO:0000259" key="10">
    <source>
        <dbReference type="Pfam" id="PF02355"/>
    </source>
</evidence>
<dbReference type="Gene3D" id="3.30.70.3220">
    <property type="match status" value="1"/>
</dbReference>
<dbReference type="SUPFAM" id="SSF82866">
    <property type="entry name" value="Multidrug efflux transporter AcrB transmembrane domain"/>
    <property type="match status" value="1"/>
</dbReference>
<organism evidence="13 14">
    <name type="scientific">Clostridium felsineum</name>
    <dbReference type="NCBI Taxonomy" id="36839"/>
    <lineage>
        <taxon>Bacteria</taxon>
        <taxon>Bacillati</taxon>
        <taxon>Bacillota</taxon>
        <taxon>Clostridia</taxon>
        <taxon>Eubacteriales</taxon>
        <taxon>Clostridiaceae</taxon>
        <taxon>Clostridium</taxon>
    </lineage>
</organism>
<proteinExistence type="inferred from homology"/>
<comment type="similarity">
    <text evidence="9">Belongs to the SecD/SecF family. SecD subfamily.</text>
</comment>
<dbReference type="AlphaFoldDB" id="A0A1S8L778"/>
<dbReference type="NCBIfam" id="TIGR01129">
    <property type="entry name" value="secD"/>
    <property type="match status" value="1"/>
</dbReference>
<dbReference type="PANTHER" id="PTHR30081">
    <property type="entry name" value="PROTEIN-EXPORT MEMBRANE PROTEIN SEC"/>
    <property type="match status" value="1"/>
</dbReference>
<dbReference type="Pfam" id="PF22599">
    <property type="entry name" value="SecDF_P1_head"/>
    <property type="match status" value="1"/>
</dbReference>
<dbReference type="Pfam" id="PF02355">
    <property type="entry name" value="SecD_SecF_C"/>
    <property type="match status" value="1"/>
</dbReference>
<evidence type="ECO:0000256" key="9">
    <source>
        <dbReference type="HAMAP-Rule" id="MF_01463"/>
    </source>
</evidence>
<dbReference type="InterPro" id="IPR022813">
    <property type="entry name" value="SecD/SecF_arch_bac"/>
</dbReference>
<evidence type="ECO:0000259" key="12">
    <source>
        <dbReference type="Pfam" id="PF22599"/>
    </source>
</evidence>
<feature type="domain" description="Protein translocase subunit SecDF P1" evidence="11">
    <location>
        <begin position="68"/>
        <end position="125"/>
    </location>
</feature>
<sequence>MKKKSRSAIFLIISVLIIASLAYVGFTGINVGDYRIKSFTESINKGLDLQGGVSVVEEIQGKASSDAMSRTIELLNLRVNKLGVSETTVSRVGNNKIEIDVPGMYNKDEVINKIGKTGKLKFVGPDKKTVLTGSDVKKATAGNDPNTNQPIISLQLNSSGTKKFADATQKYLGQKISIYMDTDLLSDPTVDSVITGGSAQITGNKSIQEAQRIANIINSGALPVTLKVVQSKTVGASLGASALPDSILAGAVAIGIIFFFMILVYRIPGLMADIALALFTVLVLGAFVAVKATLTLSGIAGLLLTIGMAVDANVLIFERFKEELKVGKTVRSAFEAGFHRAMSSIIDSNVTTIISGCILYALGSGEVKGFALTLVIGVLISMITAIVVTKQLLRWAIDMGLIKKASHFGVNLEGSDK</sequence>
<dbReference type="Gene3D" id="1.20.1640.10">
    <property type="entry name" value="Multidrug efflux transporter AcrB transmembrane domain"/>
    <property type="match status" value="1"/>
</dbReference>
<dbReference type="GO" id="GO:0006605">
    <property type="term" value="P:protein targeting"/>
    <property type="evidence" value="ECO:0007669"/>
    <property type="project" value="UniProtKB-UniRule"/>
</dbReference>
<feature type="transmembrane region" description="Helical" evidence="9">
    <location>
        <begin position="369"/>
        <end position="389"/>
    </location>
</feature>
<dbReference type="NCBIfam" id="TIGR00916">
    <property type="entry name" value="2A0604s01"/>
    <property type="match status" value="1"/>
</dbReference>
<evidence type="ECO:0000256" key="7">
    <source>
        <dbReference type="ARBA" id="ARBA00023010"/>
    </source>
</evidence>
<evidence type="ECO:0000256" key="2">
    <source>
        <dbReference type="ARBA" id="ARBA00022448"/>
    </source>
</evidence>